<evidence type="ECO:0000313" key="2">
    <source>
        <dbReference type="EMBL" id="QIZ69972.1"/>
    </source>
</evidence>
<dbReference type="Proteomes" id="UP000500857">
    <property type="component" value="Chromosome"/>
</dbReference>
<sequence>MGGEVGKLTHGKKKGRGRSDLEDLAYSDLYCTAIAPDPAEGTVEMKEAAAIAPRSVRRDRRESSPSKQGCRRERAIARRKRSTIRRVRAPSADRERRLGTIEEG</sequence>
<feature type="region of interest" description="Disordered" evidence="1">
    <location>
        <begin position="47"/>
        <end position="104"/>
    </location>
</feature>
<evidence type="ECO:0000256" key="1">
    <source>
        <dbReference type="SAM" id="MobiDB-lite"/>
    </source>
</evidence>
<protein>
    <submittedName>
        <fullName evidence="2">Uncharacterized protein</fullName>
    </submittedName>
</protein>
<feature type="compositionally biased region" description="Basic and acidic residues" evidence="1">
    <location>
        <begin position="59"/>
        <end position="76"/>
    </location>
</feature>
<proteinExistence type="predicted"/>
<organism evidence="2 3">
    <name type="scientific">Oxynema aestuarii AP17</name>
    <dbReference type="NCBI Taxonomy" id="2064643"/>
    <lineage>
        <taxon>Bacteria</taxon>
        <taxon>Bacillati</taxon>
        <taxon>Cyanobacteriota</taxon>
        <taxon>Cyanophyceae</taxon>
        <taxon>Oscillatoriophycideae</taxon>
        <taxon>Oscillatoriales</taxon>
        <taxon>Oscillatoriaceae</taxon>
        <taxon>Oxynema</taxon>
        <taxon>Oxynema aestuarii</taxon>
    </lineage>
</organism>
<gene>
    <name evidence="2" type="ORF">HCG48_04770</name>
</gene>
<evidence type="ECO:0000313" key="3">
    <source>
        <dbReference type="Proteomes" id="UP000500857"/>
    </source>
</evidence>
<dbReference type="EMBL" id="CP051167">
    <property type="protein sequence ID" value="QIZ69972.1"/>
    <property type="molecule type" value="Genomic_DNA"/>
</dbReference>
<reference evidence="2 3" key="1">
    <citation type="submission" date="2020-04" db="EMBL/GenBank/DDBJ databases">
        <authorList>
            <person name="Basu S."/>
            <person name="Maruthanayagam V."/>
            <person name="Chakraborty S."/>
            <person name="Pramanik A."/>
            <person name="Mukherjee J."/>
            <person name="Brink B."/>
        </authorList>
    </citation>
    <scope>NUCLEOTIDE SEQUENCE [LARGE SCALE GENOMIC DNA]</scope>
    <source>
        <strain evidence="2 3">AP17</strain>
    </source>
</reference>
<name>A0A6H1TTQ6_9CYAN</name>
<feature type="compositionally biased region" description="Basic and acidic residues" evidence="1">
    <location>
        <begin position="91"/>
        <end position="104"/>
    </location>
</feature>
<dbReference type="RefSeq" id="WP_168568129.1">
    <property type="nucleotide sequence ID" value="NZ_CP051167.1"/>
</dbReference>
<keyword evidence="3" id="KW-1185">Reference proteome</keyword>
<accession>A0A6H1TTQ6</accession>
<dbReference type="AlphaFoldDB" id="A0A6H1TTQ6"/>
<feature type="compositionally biased region" description="Basic residues" evidence="1">
    <location>
        <begin position="77"/>
        <end position="88"/>
    </location>
</feature>
<dbReference type="KEGG" id="oxy:HCG48_04770"/>